<accession>A0A376L447</accession>
<reference evidence="1 2" key="1">
    <citation type="submission" date="2018-06" db="EMBL/GenBank/DDBJ databases">
        <authorList>
            <consortium name="Pathogen Informatics"/>
            <person name="Doyle S."/>
        </authorList>
    </citation>
    <scope>NUCLEOTIDE SEQUENCE [LARGE SCALE GENOMIC DNA]</scope>
    <source>
        <strain evidence="1 2">NCTC10418</strain>
    </source>
</reference>
<gene>
    <name evidence="1" type="primary">ftsQ_2</name>
    <name evidence="1" type="ORF">NCTC10418_06196</name>
</gene>
<dbReference type="Proteomes" id="UP000255460">
    <property type="component" value="Unassembled WGS sequence"/>
</dbReference>
<dbReference type="EMBL" id="UFZQ01000001">
    <property type="protein sequence ID" value="STE88491.1"/>
    <property type="molecule type" value="Genomic_DNA"/>
</dbReference>
<dbReference type="AlphaFoldDB" id="A0A376L447"/>
<name>A0A376L447_ECOLX</name>
<evidence type="ECO:0000313" key="2">
    <source>
        <dbReference type="Proteomes" id="UP000255460"/>
    </source>
</evidence>
<sequence length="29" mass="3465">MTQDVNIIQTQIEQRLPWIKQVERQKAVA</sequence>
<proteinExistence type="predicted"/>
<evidence type="ECO:0000313" key="1">
    <source>
        <dbReference type="EMBL" id="STE88491.1"/>
    </source>
</evidence>
<organism evidence="1 2">
    <name type="scientific">Escherichia coli</name>
    <dbReference type="NCBI Taxonomy" id="562"/>
    <lineage>
        <taxon>Bacteria</taxon>
        <taxon>Pseudomonadati</taxon>
        <taxon>Pseudomonadota</taxon>
        <taxon>Gammaproteobacteria</taxon>
        <taxon>Enterobacterales</taxon>
        <taxon>Enterobacteriaceae</taxon>
        <taxon>Escherichia</taxon>
    </lineage>
</organism>
<protein>
    <submittedName>
        <fullName evidence="1">Cell division protein FtsQ</fullName>
    </submittedName>
</protein>
<dbReference type="GO" id="GO:0051301">
    <property type="term" value="P:cell division"/>
    <property type="evidence" value="ECO:0007669"/>
    <property type="project" value="UniProtKB-KW"/>
</dbReference>
<keyword evidence="1" id="KW-0131">Cell cycle</keyword>
<keyword evidence="1" id="KW-0132">Cell division</keyword>